<evidence type="ECO:0000259" key="6">
    <source>
        <dbReference type="Pfam" id="PF00413"/>
    </source>
</evidence>
<feature type="domain" description="Peptidase M10 metallopeptidase" evidence="6">
    <location>
        <begin position="26"/>
        <end position="65"/>
    </location>
</feature>
<dbReference type="SUPFAM" id="SSF55486">
    <property type="entry name" value="Metalloproteases ('zincins'), catalytic domain"/>
    <property type="match status" value="1"/>
</dbReference>
<dbReference type="RefSeq" id="WP_233372379.1">
    <property type="nucleotide sequence ID" value="NZ_JAJTWU010000004.1"/>
</dbReference>
<dbReference type="InterPro" id="IPR001818">
    <property type="entry name" value="Pept_M10_metallopeptidase"/>
</dbReference>
<reference evidence="7 8" key="1">
    <citation type="submission" date="2021-12" db="EMBL/GenBank/DDBJ databases">
        <title>Genome seq of P8.</title>
        <authorList>
            <person name="Seo T."/>
        </authorList>
    </citation>
    <scope>NUCLEOTIDE SEQUENCE [LARGE SCALE GENOMIC DNA]</scope>
    <source>
        <strain evidence="7 8">P8</strain>
    </source>
</reference>
<organism evidence="7 8">
    <name type="scientific">Pelomonas cellulosilytica</name>
    <dbReference type="NCBI Taxonomy" id="2906762"/>
    <lineage>
        <taxon>Bacteria</taxon>
        <taxon>Pseudomonadati</taxon>
        <taxon>Pseudomonadota</taxon>
        <taxon>Betaproteobacteria</taxon>
        <taxon>Burkholderiales</taxon>
        <taxon>Sphaerotilaceae</taxon>
        <taxon>Roseateles</taxon>
    </lineage>
</organism>
<evidence type="ECO:0000256" key="5">
    <source>
        <dbReference type="SAM" id="MobiDB-lite"/>
    </source>
</evidence>
<comment type="caution">
    <text evidence="7">The sequence shown here is derived from an EMBL/GenBank/DDBJ whole genome shotgun (WGS) entry which is preliminary data.</text>
</comment>
<protein>
    <submittedName>
        <fullName evidence="7">Matrixin family metalloprotease</fullName>
        <ecNumber evidence="7">3.4.24.-</ecNumber>
    </submittedName>
</protein>
<dbReference type="EC" id="3.4.24.-" evidence="7"/>
<evidence type="ECO:0000256" key="4">
    <source>
        <dbReference type="ARBA" id="ARBA00022833"/>
    </source>
</evidence>
<evidence type="ECO:0000256" key="3">
    <source>
        <dbReference type="ARBA" id="ARBA00022801"/>
    </source>
</evidence>
<keyword evidence="8" id="KW-1185">Reference proteome</keyword>
<proteinExistence type="predicted"/>
<dbReference type="InterPro" id="IPR024079">
    <property type="entry name" value="MetalloPept_cat_dom_sf"/>
</dbReference>
<dbReference type="Pfam" id="PF00413">
    <property type="entry name" value="Peptidase_M10"/>
    <property type="match status" value="1"/>
</dbReference>
<evidence type="ECO:0000256" key="1">
    <source>
        <dbReference type="ARBA" id="ARBA00022670"/>
    </source>
</evidence>
<name>A0ABS8XU14_9BURK</name>
<dbReference type="EMBL" id="JAJTWU010000004">
    <property type="protein sequence ID" value="MCE4555368.1"/>
    <property type="molecule type" value="Genomic_DNA"/>
</dbReference>
<dbReference type="Pfam" id="PF16184">
    <property type="entry name" value="Cadherin_3"/>
    <property type="match status" value="1"/>
</dbReference>
<dbReference type="GO" id="GO:0008237">
    <property type="term" value="F:metallopeptidase activity"/>
    <property type="evidence" value="ECO:0007669"/>
    <property type="project" value="UniProtKB-KW"/>
</dbReference>
<sequence length="986" mass="100674">MDTTPLDNTVDFLPTADKTIWRAKAGSAADGKMDLLSVLLHEYGHMLGLEHSGDSSDFMAATLQPGERRLPTEAELAWMAQRIAELKAASDSESGGNNPPSPNSPNQPGLPLSGRTASGSRAARRSVSDGSAASQFATGVNASMLNGSFGQSGTPSGAGWTTQGDVSFTSDGATLGENGGRQARLLQGFAVGANDRLLSFTLAGPGLQANAGGPGDAFEVALLDADTGVPVAGHIDLDGSDALLNRQTARNGQVAIERLASSVRKQINADGSVTYLVMLARELTGKSVLLSFDLLGFAAADSHVVVRDVRTLAADTTPNQAPTAADGLATGVEDTALALSWANFAVVDPDSRPDLLQVEIMALPADGELQRQQADGSWAAVAVGERFSQADLAARGLRFVPAANASGGAGYFGSGEGNQHPHYAHIGFKAYDGELYSPAASLVIDIAAVADAPTLPITGGATVIGLEDMALALHTIVAGLVDNDGSESLVLTLTGLPDGFTLTDGSHSFTPSAAQRVVNLSGWQLDALVLTAPRDFNGSVTLQLQATAIEGATGSYATTTQALSAEFVAVADAPALTLTARDIAISRELLATSWETPANANALASVVTGPTLEGWTVITPTTGKTAAFEIWAAGDRMANAAGNNVIVQPMAGNGTQWLALRNGRGNSAYQTLGVERQIDTIDGAVYTLSLDYAGGLGLSAQNTQIGIYVDGVKVGGYGGTSPMTALNWQALSFRFTGNGASRKITIVLEGGDTVASGTTVPQRGAMIDDVRLVETLPVGAGRVYGLADTAIALPAVTAALTDTYGTESMVLTLDGTPIGAVLSDGVHTAQGGAPIDLTGWRLGQLSLTPPAGFTGDLRLTVTAASRETSNGASASVSQSVSVTVLTGAPVATPAGVNPFVVTTAEVQALQTQAGNATVLQSGAAALRSVGDEQGHVPAAQAPGVPPKTAAEIAQAEAERAQALSDAWLKALEERAKAQWQQLVGGK</sequence>
<evidence type="ECO:0000256" key="2">
    <source>
        <dbReference type="ARBA" id="ARBA00022723"/>
    </source>
</evidence>
<dbReference type="Gene3D" id="3.40.390.10">
    <property type="entry name" value="Collagenase (Catalytic Domain)"/>
    <property type="match status" value="1"/>
</dbReference>
<dbReference type="Proteomes" id="UP001200741">
    <property type="component" value="Unassembled WGS sequence"/>
</dbReference>
<keyword evidence="7" id="KW-0482">Metalloprotease</keyword>
<keyword evidence="4" id="KW-0862">Zinc</keyword>
<gene>
    <name evidence="7" type="ORF">LXT13_13195</name>
</gene>
<feature type="region of interest" description="Disordered" evidence="5">
    <location>
        <begin position="88"/>
        <end position="132"/>
    </location>
</feature>
<keyword evidence="3 7" id="KW-0378">Hydrolase</keyword>
<evidence type="ECO:0000313" key="8">
    <source>
        <dbReference type="Proteomes" id="UP001200741"/>
    </source>
</evidence>
<keyword evidence="1" id="KW-0645">Protease</keyword>
<accession>A0ABS8XU14</accession>
<keyword evidence="2" id="KW-0479">Metal-binding</keyword>
<feature type="compositionally biased region" description="Low complexity" evidence="5">
    <location>
        <begin position="106"/>
        <end position="121"/>
    </location>
</feature>
<evidence type="ECO:0000313" key="7">
    <source>
        <dbReference type="EMBL" id="MCE4555368.1"/>
    </source>
</evidence>